<keyword evidence="4 9" id="KW-1003">Cell membrane</keyword>
<accession>A0ABS0HBL7</accession>
<evidence type="ECO:0000256" key="7">
    <source>
        <dbReference type="ARBA" id="ARBA00022989"/>
    </source>
</evidence>
<dbReference type="Pfam" id="PF25994">
    <property type="entry name" value="HH_AprE"/>
    <property type="match status" value="1"/>
</dbReference>
<dbReference type="InterPro" id="IPR050739">
    <property type="entry name" value="MFP"/>
</dbReference>
<keyword evidence="5 9" id="KW-0997">Cell inner membrane</keyword>
<evidence type="ECO:0000259" key="12">
    <source>
        <dbReference type="Pfam" id="PF26002"/>
    </source>
</evidence>
<keyword evidence="14" id="KW-1185">Reference proteome</keyword>
<comment type="subcellular location">
    <subcellularLocation>
        <location evidence="1 9">Cell inner membrane</location>
        <topology evidence="1 9">Single-pass membrane protein</topology>
    </subcellularLocation>
</comment>
<dbReference type="EMBL" id="JADQDC010000001">
    <property type="protein sequence ID" value="MBF9149674.1"/>
    <property type="molecule type" value="Genomic_DNA"/>
</dbReference>
<feature type="coiled-coil region" evidence="10">
    <location>
        <begin position="214"/>
        <end position="248"/>
    </location>
</feature>
<dbReference type="InterPro" id="IPR058982">
    <property type="entry name" value="Beta-barrel_AprE"/>
</dbReference>
<sequence length="437" mass="47964">MPDKAEASQFTPGERLQSRTRKAYRAVGVFVVVITLMAQVVQVTGAVVAGGALTVESQVKSVSHLRGGVLSEVLVHDGSRVRAGDVLLRLDNAVTSVNADLTGASVAELRARRARLEAEIGNQSTIAFPQDMLASRDASVATALERERRLFDIRQSERASQIALLEERVTQARSEIDSTRKQIWAIREQEKLISPELGSLRQLYGEKLVTINRLNEIERTAVSLSGEAASLEARVAQITARISEIREQMLSLKQGSRADAGTELAQVIEALNQGEVRSADARDMYERSVIRAPQDGVVYGLAYTTPGSAVPPGQQILQIVPDGDRFIVDARVSPSDIDQLQLNQKARLRFPAFNAQTTPEADAVLTFIAPERAADDKTGASFYHVKLSFDRSRFEKQTGLKLTVGMPAEVFISTGDRSLLSYLTKPFFDQLERAFRD</sequence>
<evidence type="ECO:0000313" key="14">
    <source>
        <dbReference type="Proteomes" id="UP000600799"/>
    </source>
</evidence>
<keyword evidence="7 9" id="KW-1133">Transmembrane helix</keyword>
<gene>
    <name evidence="13" type="ORF">I2488_01520</name>
</gene>
<proteinExistence type="inferred from homology"/>
<keyword evidence="8 9" id="KW-0472">Membrane</keyword>
<evidence type="ECO:0000256" key="2">
    <source>
        <dbReference type="ARBA" id="ARBA00009477"/>
    </source>
</evidence>
<dbReference type="Pfam" id="PF26002">
    <property type="entry name" value="Beta-barrel_AprE"/>
    <property type="match status" value="1"/>
</dbReference>
<reference evidence="13 14" key="1">
    <citation type="submission" date="2020-11" db="EMBL/GenBank/DDBJ databases">
        <title>The genome sequence of Novosphingobium sp. 1Y9A.</title>
        <authorList>
            <person name="Liu Y."/>
        </authorList>
    </citation>
    <scope>NUCLEOTIDE SEQUENCE [LARGE SCALE GENOMIC DNA]</scope>
    <source>
        <strain evidence="13 14">1Y9A</strain>
    </source>
</reference>
<dbReference type="Gene3D" id="2.40.30.170">
    <property type="match status" value="1"/>
</dbReference>
<name>A0ABS0HBL7_9SPHN</name>
<dbReference type="Gene3D" id="2.40.50.100">
    <property type="match status" value="1"/>
</dbReference>
<protein>
    <recommendedName>
        <fullName evidence="9">Membrane fusion protein (MFP) family protein</fullName>
    </recommendedName>
</protein>
<feature type="domain" description="AprE-like long alpha-helical hairpin" evidence="11">
    <location>
        <begin position="104"/>
        <end position="283"/>
    </location>
</feature>
<evidence type="ECO:0000259" key="11">
    <source>
        <dbReference type="Pfam" id="PF25994"/>
    </source>
</evidence>
<keyword evidence="6 9" id="KW-0812">Transmembrane</keyword>
<evidence type="ECO:0000313" key="13">
    <source>
        <dbReference type="EMBL" id="MBF9149674.1"/>
    </source>
</evidence>
<evidence type="ECO:0000256" key="5">
    <source>
        <dbReference type="ARBA" id="ARBA00022519"/>
    </source>
</evidence>
<evidence type="ECO:0000256" key="4">
    <source>
        <dbReference type="ARBA" id="ARBA00022475"/>
    </source>
</evidence>
<dbReference type="PANTHER" id="PTHR30386">
    <property type="entry name" value="MEMBRANE FUSION SUBUNIT OF EMRAB-TOLC MULTIDRUG EFFLUX PUMP"/>
    <property type="match status" value="1"/>
</dbReference>
<organism evidence="13 14">
    <name type="scientific">Novosphingobium jiangmenense</name>
    <dbReference type="NCBI Taxonomy" id="2791981"/>
    <lineage>
        <taxon>Bacteria</taxon>
        <taxon>Pseudomonadati</taxon>
        <taxon>Pseudomonadota</taxon>
        <taxon>Alphaproteobacteria</taxon>
        <taxon>Sphingomonadales</taxon>
        <taxon>Sphingomonadaceae</taxon>
        <taxon>Novosphingobium</taxon>
    </lineage>
</organism>
<comment type="caution">
    <text evidence="13">The sequence shown here is derived from an EMBL/GenBank/DDBJ whole genome shotgun (WGS) entry which is preliminary data.</text>
</comment>
<evidence type="ECO:0000256" key="10">
    <source>
        <dbReference type="SAM" id="Coils"/>
    </source>
</evidence>
<dbReference type="NCBIfam" id="TIGR01843">
    <property type="entry name" value="type_I_hlyD"/>
    <property type="match status" value="1"/>
</dbReference>
<evidence type="ECO:0000256" key="8">
    <source>
        <dbReference type="ARBA" id="ARBA00023136"/>
    </source>
</evidence>
<dbReference type="RefSeq" id="WP_196274040.1">
    <property type="nucleotide sequence ID" value="NZ_JADQDC010000001.1"/>
</dbReference>
<dbReference type="Proteomes" id="UP000600799">
    <property type="component" value="Unassembled WGS sequence"/>
</dbReference>
<dbReference type="PRINTS" id="PR01490">
    <property type="entry name" value="RTXTOXIND"/>
</dbReference>
<feature type="domain" description="AprE-like beta-barrel" evidence="12">
    <location>
        <begin position="327"/>
        <end position="415"/>
    </location>
</feature>
<keyword evidence="3 9" id="KW-0813">Transport</keyword>
<evidence type="ECO:0000256" key="9">
    <source>
        <dbReference type="RuleBase" id="RU365093"/>
    </source>
</evidence>
<dbReference type="InterPro" id="IPR058781">
    <property type="entry name" value="HH_AprE-like"/>
</dbReference>
<feature type="transmembrane region" description="Helical" evidence="9">
    <location>
        <begin position="26"/>
        <end position="53"/>
    </location>
</feature>
<dbReference type="PANTHER" id="PTHR30386:SF17">
    <property type="entry name" value="ALKALINE PROTEASE SECRETION PROTEIN APRE"/>
    <property type="match status" value="1"/>
</dbReference>
<keyword evidence="10" id="KW-0175">Coiled coil</keyword>
<evidence type="ECO:0000256" key="1">
    <source>
        <dbReference type="ARBA" id="ARBA00004377"/>
    </source>
</evidence>
<dbReference type="InterPro" id="IPR010129">
    <property type="entry name" value="T1SS_HlyD"/>
</dbReference>
<evidence type="ECO:0000256" key="6">
    <source>
        <dbReference type="ARBA" id="ARBA00022692"/>
    </source>
</evidence>
<evidence type="ECO:0000256" key="3">
    <source>
        <dbReference type="ARBA" id="ARBA00022448"/>
    </source>
</evidence>
<comment type="similarity">
    <text evidence="2 9">Belongs to the membrane fusion protein (MFP) (TC 8.A.1) family.</text>
</comment>